<feature type="transmembrane region" description="Helical" evidence="2">
    <location>
        <begin position="73"/>
        <end position="97"/>
    </location>
</feature>
<dbReference type="RefSeq" id="WP_194424864.1">
    <property type="nucleotide sequence ID" value="NZ_BAAAPT010000002.1"/>
</dbReference>
<evidence type="ECO:0000313" key="3">
    <source>
        <dbReference type="EMBL" id="MDZ8162407.1"/>
    </source>
</evidence>
<accession>A0ABU5N8L5</accession>
<keyword evidence="2" id="KW-1133">Transmembrane helix</keyword>
<evidence type="ECO:0000256" key="1">
    <source>
        <dbReference type="SAM" id="MobiDB-lite"/>
    </source>
</evidence>
<evidence type="ECO:0000256" key="2">
    <source>
        <dbReference type="SAM" id="Phobius"/>
    </source>
</evidence>
<feature type="compositionally biased region" description="Basic and acidic residues" evidence="1">
    <location>
        <begin position="183"/>
        <end position="203"/>
    </location>
</feature>
<organism evidence="3 4">
    <name type="scientific">Microbacterium aquimaris</name>
    <dbReference type="NCBI Taxonomy" id="459816"/>
    <lineage>
        <taxon>Bacteria</taxon>
        <taxon>Bacillati</taxon>
        <taxon>Actinomycetota</taxon>
        <taxon>Actinomycetes</taxon>
        <taxon>Micrococcales</taxon>
        <taxon>Microbacteriaceae</taxon>
        <taxon>Microbacterium</taxon>
    </lineage>
</organism>
<keyword evidence="2" id="KW-0472">Membrane</keyword>
<sequence length="203" mass="20660">MTRRPRSLAVLMILVAGALGVISSTQTWLVVTLASVEGEQLPVAGADAVPVLAPLSLAALALGAALTIVGRVLVYAFGVLTGLLGAVVAVASARVAIDTPVETYASTVTEATGITGPQAVRDLVSSTALTPWPVLTAVVAVVIVLAGVLTLVTAHRWTGSGRRYRQGVADDATESAGPGADPSRPRDAIDSWDDLSRGEDPTS</sequence>
<feature type="transmembrane region" description="Helical" evidence="2">
    <location>
        <begin position="48"/>
        <end position="66"/>
    </location>
</feature>
<dbReference type="InterPro" id="IPR019051">
    <property type="entry name" value="Trp_biosyn_TM_oprn/chp"/>
</dbReference>
<protein>
    <submittedName>
        <fullName evidence="3">Trp biosynthesis-associated membrane protein</fullName>
    </submittedName>
</protein>
<dbReference type="Pfam" id="PF09534">
    <property type="entry name" value="Trp_oprn_chp"/>
    <property type="match status" value="1"/>
</dbReference>
<reference evidence="3 4" key="1">
    <citation type="submission" date="2023-10" db="EMBL/GenBank/DDBJ databases">
        <title>Microbacterium xanthum sp. nov., isolated from seaweed.</title>
        <authorList>
            <person name="Lee S.D."/>
        </authorList>
    </citation>
    <scope>NUCLEOTIDE SEQUENCE [LARGE SCALE GENOMIC DNA]</scope>
    <source>
        <strain evidence="3 4">KCTC 19124</strain>
    </source>
</reference>
<gene>
    <name evidence="3" type="ORF">R2Q92_11240</name>
</gene>
<feature type="region of interest" description="Disordered" evidence="1">
    <location>
        <begin position="163"/>
        <end position="203"/>
    </location>
</feature>
<dbReference type="Proteomes" id="UP001291912">
    <property type="component" value="Unassembled WGS sequence"/>
</dbReference>
<feature type="transmembrane region" description="Helical" evidence="2">
    <location>
        <begin position="132"/>
        <end position="154"/>
    </location>
</feature>
<dbReference type="EMBL" id="JAWJYN010000002">
    <property type="protein sequence ID" value="MDZ8162407.1"/>
    <property type="molecule type" value="Genomic_DNA"/>
</dbReference>
<proteinExistence type="predicted"/>
<comment type="caution">
    <text evidence="3">The sequence shown here is derived from an EMBL/GenBank/DDBJ whole genome shotgun (WGS) entry which is preliminary data.</text>
</comment>
<name>A0ABU5N8L5_9MICO</name>
<evidence type="ECO:0000313" key="4">
    <source>
        <dbReference type="Proteomes" id="UP001291912"/>
    </source>
</evidence>
<keyword evidence="2" id="KW-0812">Transmembrane</keyword>
<keyword evidence="4" id="KW-1185">Reference proteome</keyword>